<keyword evidence="3" id="KW-0411">Iron-sulfur</keyword>
<dbReference type="STRING" id="646529.Desaci_1645"/>
<feature type="domain" description="4Fe-4S ferredoxin-type" evidence="4">
    <location>
        <begin position="218"/>
        <end position="245"/>
    </location>
</feature>
<organism evidence="5 6">
    <name type="scientific">Desulfosporosinus acidiphilus (strain DSM 22704 / JCM 16185 / SJ4)</name>
    <dbReference type="NCBI Taxonomy" id="646529"/>
    <lineage>
        <taxon>Bacteria</taxon>
        <taxon>Bacillati</taxon>
        <taxon>Bacillota</taxon>
        <taxon>Clostridia</taxon>
        <taxon>Eubacteriales</taxon>
        <taxon>Desulfitobacteriaceae</taxon>
        <taxon>Desulfosporosinus</taxon>
    </lineage>
</organism>
<dbReference type="InterPro" id="IPR017900">
    <property type="entry name" value="4Fe4S_Fe_S_CS"/>
</dbReference>
<dbReference type="InterPro" id="IPR017896">
    <property type="entry name" value="4Fe4S_Fe-S-bd"/>
</dbReference>
<dbReference type="InterPro" id="IPR029039">
    <property type="entry name" value="Flavoprotein-like_sf"/>
</dbReference>
<dbReference type="OrthoDB" id="9813995at2"/>
<keyword evidence="1" id="KW-0479">Metal-binding</keyword>
<proteinExistence type="predicted"/>
<dbReference type="GO" id="GO:0046872">
    <property type="term" value="F:metal ion binding"/>
    <property type="evidence" value="ECO:0007669"/>
    <property type="project" value="UniProtKB-KW"/>
</dbReference>
<dbReference type="RefSeq" id="WP_014826649.1">
    <property type="nucleotide sequence ID" value="NC_018068.1"/>
</dbReference>
<keyword evidence="2" id="KW-0408">Iron</keyword>
<accession>I4D4B9</accession>
<dbReference type="eggNOG" id="COG1149">
    <property type="taxonomic scope" value="Bacteria"/>
</dbReference>
<evidence type="ECO:0000256" key="3">
    <source>
        <dbReference type="ARBA" id="ARBA00023014"/>
    </source>
</evidence>
<dbReference type="InterPro" id="IPR047964">
    <property type="entry name" value="EFR1-like"/>
</dbReference>
<dbReference type="SUPFAM" id="SSF54862">
    <property type="entry name" value="4Fe-4S ferredoxins"/>
    <property type="match status" value="1"/>
</dbReference>
<dbReference type="PANTHER" id="PTHR43122">
    <property type="entry name" value="FERREDOXIN SUBUNIT OF PYRUVATE:FLAVODOXIN OXIDOREDUCTASE-RELATED"/>
    <property type="match status" value="1"/>
</dbReference>
<evidence type="ECO:0000259" key="4">
    <source>
        <dbReference type="PROSITE" id="PS51379"/>
    </source>
</evidence>
<dbReference type="HOGENOM" id="CLU_068049_0_0_9"/>
<evidence type="ECO:0000256" key="2">
    <source>
        <dbReference type="ARBA" id="ARBA00023004"/>
    </source>
</evidence>
<dbReference type="PROSITE" id="PS00198">
    <property type="entry name" value="4FE4S_FER_1"/>
    <property type="match status" value="2"/>
</dbReference>
<evidence type="ECO:0000256" key="1">
    <source>
        <dbReference type="ARBA" id="ARBA00022723"/>
    </source>
</evidence>
<dbReference type="PROSITE" id="PS51379">
    <property type="entry name" value="4FE4S_FER_2"/>
    <property type="match status" value="2"/>
</dbReference>
<dbReference type="AlphaFoldDB" id="I4D4B9"/>
<sequence>MRTTIFYFTGTGNSLMLSRDLADEIGDTRIISIPKAMQESEVDVSDECIGFVFPLYYQVIPVIVQDFIKRLQLNKSKYIFAAVNSRSFQGYALTQLSNLLSERGTELAAGFHLLLPYNYIINPLGIKPPSDSKREDLFRQEKLKVKEIAGIIKVRKRIGIEKKPLLRHVHPYSFLKKEKLASKLINEAKNFRVDNRCISCGRCKSVCPVNNIEIVNGRPRWNDRCQQCLACINWCPKNAIEYKNITLRKRRYTNPLVTVKDMIESAAECI</sequence>
<feature type="domain" description="4Fe-4S ferredoxin-type" evidence="4">
    <location>
        <begin position="189"/>
        <end position="217"/>
    </location>
</feature>
<dbReference type="NCBIfam" id="NF038196">
    <property type="entry name" value="ferrodoxin_EFR1"/>
    <property type="match status" value="1"/>
</dbReference>
<protein>
    <recommendedName>
        <fullName evidence="4">4Fe-4S ferredoxin-type domain-containing protein</fullName>
    </recommendedName>
</protein>
<dbReference type="Pfam" id="PF13237">
    <property type="entry name" value="Fer4_10"/>
    <property type="match status" value="1"/>
</dbReference>
<dbReference type="GO" id="GO:0051536">
    <property type="term" value="F:iron-sulfur cluster binding"/>
    <property type="evidence" value="ECO:0007669"/>
    <property type="project" value="UniProtKB-KW"/>
</dbReference>
<gene>
    <name evidence="5" type="ordered locus">Desaci_1645</name>
</gene>
<dbReference type="EMBL" id="CP003639">
    <property type="protein sequence ID" value="AFM40643.1"/>
    <property type="molecule type" value="Genomic_DNA"/>
</dbReference>
<dbReference type="PANTHER" id="PTHR43122:SF1">
    <property type="entry name" value="IRON-SULFUR-BINDING PROTEIN"/>
    <property type="match status" value="1"/>
</dbReference>
<dbReference type="KEGG" id="dai:Desaci_1645"/>
<dbReference type="Gene3D" id="3.30.70.20">
    <property type="match status" value="1"/>
</dbReference>
<name>I4D4B9_DESAJ</name>
<evidence type="ECO:0000313" key="6">
    <source>
        <dbReference type="Proteomes" id="UP000002892"/>
    </source>
</evidence>
<reference evidence="5 6" key="1">
    <citation type="journal article" date="2012" name="J. Bacteriol.">
        <title>Complete genome sequences of Desulfosporosinus orientis DSM765T, Desulfosporosinus youngiae DSM17734T, Desulfosporosinus meridiei DSM13257T, and Desulfosporosinus acidiphilus DSM22704T.</title>
        <authorList>
            <person name="Pester M."/>
            <person name="Brambilla E."/>
            <person name="Alazard D."/>
            <person name="Rattei T."/>
            <person name="Weinmaier T."/>
            <person name="Han J."/>
            <person name="Lucas S."/>
            <person name="Lapidus A."/>
            <person name="Cheng J.F."/>
            <person name="Goodwin L."/>
            <person name="Pitluck S."/>
            <person name="Peters L."/>
            <person name="Ovchinnikova G."/>
            <person name="Teshima H."/>
            <person name="Detter J.C."/>
            <person name="Han C.S."/>
            <person name="Tapia R."/>
            <person name="Land M.L."/>
            <person name="Hauser L."/>
            <person name="Kyrpides N.C."/>
            <person name="Ivanova N.N."/>
            <person name="Pagani I."/>
            <person name="Huntmann M."/>
            <person name="Wei C.L."/>
            <person name="Davenport K.W."/>
            <person name="Daligault H."/>
            <person name="Chain P.S."/>
            <person name="Chen A."/>
            <person name="Mavromatis K."/>
            <person name="Markowitz V."/>
            <person name="Szeto E."/>
            <person name="Mikhailova N."/>
            <person name="Pati A."/>
            <person name="Wagner M."/>
            <person name="Woyke T."/>
            <person name="Ollivier B."/>
            <person name="Klenk H.P."/>
            <person name="Spring S."/>
            <person name="Loy A."/>
        </authorList>
    </citation>
    <scope>NUCLEOTIDE SEQUENCE [LARGE SCALE GENOMIC DNA]</scope>
    <source>
        <strain evidence="6">DSM 22704 / JCM 16185 / SJ4</strain>
    </source>
</reference>
<dbReference type="Gene3D" id="3.40.50.360">
    <property type="match status" value="1"/>
</dbReference>
<dbReference type="Proteomes" id="UP000002892">
    <property type="component" value="Chromosome"/>
</dbReference>
<keyword evidence="6" id="KW-1185">Reference proteome</keyword>
<evidence type="ECO:0000313" key="5">
    <source>
        <dbReference type="EMBL" id="AFM40643.1"/>
    </source>
</evidence>
<dbReference type="SUPFAM" id="SSF52218">
    <property type="entry name" value="Flavoproteins"/>
    <property type="match status" value="1"/>
</dbReference>